<name>A0A0L0HSM6_SPIPD</name>
<dbReference type="RefSeq" id="XP_016611954.1">
    <property type="nucleotide sequence ID" value="XM_016749688.1"/>
</dbReference>
<dbReference type="InParanoid" id="A0A0L0HSM6"/>
<dbReference type="VEuPathDB" id="FungiDB:SPPG_01366"/>
<dbReference type="eggNOG" id="ENOG502QU31">
    <property type="taxonomic scope" value="Eukaryota"/>
</dbReference>
<dbReference type="Proteomes" id="UP000053201">
    <property type="component" value="Unassembled WGS sequence"/>
</dbReference>
<gene>
    <name evidence="1" type="ORF">SPPG_01366</name>
</gene>
<sequence>MLHKSSPLVTPHPYDPSFQVPLQLHSPLLSHDSVPIRLLTHFSTLETLLTHPRPNTQVQRQIDNAKKVVEDVRIGFFGAGYQAHLKTLATLSQLLTTALQLRADVNLQAHKYTAHQLALLYQATTPLPALHAFQPHIQKHFESVKSVTSAGGSLNEEQKTWLYDMTTNMIHQVLYAGDKGGMLVPPAVKEVFESAAAGCFQ</sequence>
<dbReference type="EMBL" id="KQ257451">
    <property type="protein sequence ID" value="KND03915.1"/>
    <property type="molecule type" value="Genomic_DNA"/>
</dbReference>
<dbReference type="OrthoDB" id="2148225at2759"/>
<dbReference type="GeneID" id="27685034"/>
<evidence type="ECO:0000313" key="1">
    <source>
        <dbReference type="EMBL" id="KND03915.1"/>
    </source>
</evidence>
<reference evidence="1 2" key="1">
    <citation type="submission" date="2009-08" db="EMBL/GenBank/DDBJ databases">
        <title>The Genome Sequence of Spizellomyces punctatus strain DAOM BR117.</title>
        <authorList>
            <consortium name="The Broad Institute Genome Sequencing Platform"/>
            <person name="Russ C."/>
            <person name="Cuomo C."/>
            <person name="Shea T."/>
            <person name="Young S.K."/>
            <person name="Zeng Q."/>
            <person name="Koehrsen M."/>
            <person name="Haas B."/>
            <person name="Borodovsky M."/>
            <person name="Guigo R."/>
            <person name="Alvarado L."/>
            <person name="Berlin A."/>
            <person name="Bochicchio J."/>
            <person name="Borenstein D."/>
            <person name="Chapman S."/>
            <person name="Chen Z."/>
            <person name="Engels R."/>
            <person name="Freedman E."/>
            <person name="Gellesch M."/>
            <person name="Goldberg J."/>
            <person name="Griggs A."/>
            <person name="Gujja S."/>
            <person name="Heiman D."/>
            <person name="Hepburn T."/>
            <person name="Howarth C."/>
            <person name="Jen D."/>
            <person name="Larson L."/>
            <person name="Lewis B."/>
            <person name="Mehta T."/>
            <person name="Park D."/>
            <person name="Pearson M."/>
            <person name="Roberts A."/>
            <person name="Saif S."/>
            <person name="Shenoy N."/>
            <person name="Sisk P."/>
            <person name="Stolte C."/>
            <person name="Sykes S."/>
            <person name="Thomson T."/>
            <person name="Walk T."/>
            <person name="White J."/>
            <person name="Yandava C."/>
            <person name="Burger G."/>
            <person name="Gray M.W."/>
            <person name="Holland P.W.H."/>
            <person name="King N."/>
            <person name="Lang F.B.F."/>
            <person name="Roger A.J."/>
            <person name="Ruiz-Trillo I."/>
            <person name="Lander E."/>
            <person name="Nusbaum C."/>
        </authorList>
    </citation>
    <scope>NUCLEOTIDE SEQUENCE [LARGE SCALE GENOMIC DNA]</scope>
    <source>
        <strain evidence="1 2">DAOM BR117</strain>
    </source>
</reference>
<evidence type="ECO:0000313" key="2">
    <source>
        <dbReference type="Proteomes" id="UP000053201"/>
    </source>
</evidence>
<accession>A0A0L0HSM6</accession>
<organism evidence="1 2">
    <name type="scientific">Spizellomyces punctatus (strain DAOM BR117)</name>
    <dbReference type="NCBI Taxonomy" id="645134"/>
    <lineage>
        <taxon>Eukaryota</taxon>
        <taxon>Fungi</taxon>
        <taxon>Fungi incertae sedis</taxon>
        <taxon>Chytridiomycota</taxon>
        <taxon>Chytridiomycota incertae sedis</taxon>
        <taxon>Chytridiomycetes</taxon>
        <taxon>Spizellomycetales</taxon>
        <taxon>Spizellomycetaceae</taxon>
        <taxon>Spizellomyces</taxon>
    </lineage>
</organism>
<proteinExistence type="predicted"/>
<dbReference type="AlphaFoldDB" id="A0A0L0HSM6"/>
<protein>
    <submittedName>
        <fullName evidence="1">Uncharacterized protein</fullName>
    </submittedName>
</protein>
<dbReference type="STRING" id="645134.A0A0L0HSM6"/>
<keyword evidence="2" id="KW-1185">Reference proteome</keyword>